<accession>A0A2K8T1S7</accession>
<keyword evidence="4 6" id="KW-0697">Rotamase</keyword>
<dbReference type="Proteomes" id="UP000232003">
    <property type="component" value="Chromosome"/>
</dbReference>
<proteinExistence type="predicted"/>
<reference evidence="8 9" key="1">
    <citation type="submission" date="2017-11" db="EMBL/GenBank/DDBJ databases">
        <title>Complete genome of a free-living desiccation-tolerant cyanobacterium and its photosynthetic adaptation to extreme terrestrial habitat.</title>
        <authorList>
            <person name="Shang J."/>
        </authorList>
    </citation>
    <scope>NUCLEOTIDE SEQUENCE [LARGE SCALE GENOMIC DNA]</scope>
    <source>
        <strain evidence="8 9">CCNUN1</strain>
    </source>
</reference>
<evidence type="ECO:0000313" key="8">
    <source>
        <dbReference type="EMBL" id="AUB41573.1"/>
    </source>
</evidence>
<dbReference type="EC" id="5.2.1.8" evidence="2"/>
<evidence type="ECO:0000313" key="9">
    <source>
        <dbReference type="Proteomes" id="UP000232003"/>
    </source>
</evidence>
<organism evidence="8 9">
    <name type="scientific">Nostoc flagelliforme CCNUN1</name>
    <dbReference type="NCBI Taxonomy" id="2038116"/>
    <lineage>
        <taxon>Bacteria</taxon>
        <taxon>Bacillati</taxon>
        <taxon>Cyanobacteriota</taxon>
        <taxon>Cyanophyceae</taxon>
        <taxon>Nostocales</taxon>
        <taxon>Nostocaceae</taxon>
        <taxon>Nostoc</taxon>
    </lineage>
</organism>
<dbReference type="SUPFAM" id="SSF54534">
    <property type="entry name" value="FKBP-like"/>
    <property type="match status" value="1"/>
</dbReference>
<sequence length="250" mass="29053">MGFSDMAHILQVKNQKIPTGKIVSLLASYQLFPQFLREIITDQAIVSFSCTLEEKASACEQFYEKWQLTSELRRQQWLELYEMTPEQLETIAIRELKIEKFKQANWEPKIESHFLKRKSSLNKVIYSLIRTKDEGLADELYFRLQEGEQSFTELARQFSQGPEAKSGGWCGPVELGKMSSKLAQMLYGSKPGQLWRPTRLGEWLVIVRLEILIPALLDESMRQRLLDELFEAWLEEKLVELSNGGWISLD</sequence>
<feature type="domain" description="PpiC" evidence="7">
    <location>
        <begin position="112"/>
        <end position="211"/>
    </location>
</feature>
<dbReference type="AlphaFoldDB" id="A0A2K8T1S7"/>
<dbReference type="GO" id="GO:0003755">
    <property type="term" value="F:peptidyl-prolyl cis-trans isomerase activity"/>
    <property type="evidence" value="ECO:0007669"/>
    <property type="project" value="UniProtKB-KW"/>
</dbReference>
<dbReference type="InterPro" id="IPR000297">
    <property type="entry name" value="PPIase_PpiC"/>
</dbReference>
<evidence type="ECO:0000256" key="5">
    <source>
        <dbReference type="ARBA" id="ARBA00023235"/>
    </source>
</evidence>
<dbReference type="KEGG" id="nfl:COO91_07621"/>
<dbReference type="Gene3D" id="3.10.50.40">
    <property type="match status" value="1"/>
</dbReference>
<keyword evidence="9" id="KW-1185">Reference proteome</keyword>
<dbReference type="InterPro" id="IPR050245">
    <property type="entry name" value="PrsA_foldase"/>
</dbReference>
<keyword evidence="5 6" id="KW-0413">Isomerase</keyword>
<gene>
    <name evidence="8" type="ORF">COO91_07621</name>
</gene>
<dbReference type="Pfam" id="PF00639">
    <property type="entry name" value="Rotamase"/>
    <property type="match status" value="1"/>
</dbReference>
<evidence type="ECO:0000256" key="2">
    <source>
        <dbReference type="ARBA" id="ARBA00013194"/>
    </source>
</evidence>
<comment type="catalytic activity">
    <reaction evidence="1">
        <text>[protein]-peptidylproline (omega=180) = [protein]-peptidylproline (omega=0)</text>
        <dbReference type="Rhea" id="RHEA:16237"/>
        <dbReference type="Rhea" id="RHEA-COMP:10747"/>
        <dbReference type="Rhea" id="RHEA-COMP:10748"/>
        <dbReference type="ChEBI" id="CHEBI:83833"/>
        <dbReference type="ChEBI" id="CHEBI:83834"/>
        <dbReference type="EC" id="5.2.1.8"/>
    </reaction>
</comment>
<dbReference type="PANTHER" id="PTHR47245:SF1">
    <property type="entry name" value="FOLDASE PROTEIN PRSA"/>
    <property type="match status" value="1"/>
</dbReference>
<dbReference type="EMBL" id="CP024785">
    <property type="protein sequence ID" value="AUB41573.1"/>
    <property type="molecule type" value="Genomic_DNA"/>
</dbReference>
<keyword evidence="3" id="KW-0732">Signal</keyword>
<dbReference type="PANTHER" id="PTHR47245">
    <property type="entry name" value="PEPTIDYLPROLYL ISOMERASE"/>
    <property type="match status" value="1"/>
</dbReference>
<evidence type="ECO:0000256" key="3">
    <source>
        <dbReference type="ARBA" id="ARBA00022729"/>
    </source>
</evidence>
<evidence type="ECO:0000256" key="6">
    <source>
        <dbReference type="PROSITE-ProRule" id="PRU00278"/>
    </source>
</evidence>
<dbReference type="PROSITE" id="PS50198">
    <property type="entry name" value="PPIC_PPIASE_2"/>
    <property type="match status" value="1"/>
</dbReference>
<evidence type="ECO:0000256" key="1">
    <source>
        <dbReference type="ARBA" id="ARBA00000971"/>
    </source>
</evidence>
<protein>
    <recommendedName>
        <fullName evidence="2">peptidylprolyl isomerase</fullName>
        <ecNumber evidence="2">5.2.1.8</ecNumber>
    </recommendedName>
</protein>
<evidence type="ECO:0000259" key="7">
    <source>
        <dbReference type="PROSITE" id="PS50198"/>
    </source>
</evidence>
<evidence type="ECO:0000256" key="4">
    <source>
        <dbReference type="ARBA" id="ARBA00023110"/>
    </source>
</evidence>
<name>A0A2K8T1S7_9NOSO</name>
<dbReference type="InterPro" id="IPR046357">
    <property type="entry name" value="PPIase_dom_sf"/>
</dbReference>